<evidence type="ECO:0000259" key="2">
    <source>
        <dbReference type="Pfam" id="PF23658"/>
    </source>
</evidence>
<dbReference type="InterPro" id="IPR052766">
    <property type="entry name" value="S41A_metabolite_peptidase"/>
</dbReference>
<feature type="domain" description="CPAF-like PDZ" evidence="2">
    <location>
        <begin position="173"/>
        <end position="286"/>
    </location>
</feature>
<sequence>MMRSSTFTYILVLASTAAAAAVKPSDKPTRTTSPHYTTSAPENSCGIAKAAAESYLADKPEATLANIAPSLAWNCLSSVPVDKERDLDLLNYIEPYILFQSTLEPLTSPPEGYLIPGVDVVAGLGQIRAKLTKDEYESQVDFATDLRDIFIQASDGHFIYKPAILNIFGFVSVQGVVSVADEVTGLPRVYLSSDFNKSVINNTDVYDIDTVDGVPVAEFLEAHSYARFNQDPDAKYNTLFINPATGAQGGGNSFRVRLAGATPDEEVIKFTNGTTYVNKIWARVLNTTLPFIDSAESLHEEFEVPATAASASSSVSATATSTSSPTLTAPIVTQLSGYPEPVAFHEHSWISGYFLNGSEYDDVAVLAILSFSPWIIPESQVNATFEIEEAARTVAEFLRKAKNAGKKKLIIDVQGNGGGLISAGYQLYNQLFPQVADIWDGTRLRANEALEALGKTAEESSKIVYKGLIGSLLDADRKPFKGWDDLYGPELVADQNVTNILRYNQSEVGYIPSPEDQVFSPENMVVVTDGGCASTCTIFTGLLVREHGVRTIALGGRPLTAAMQAVGGVEGAQVLNFVEVREAVTQIKGDALEHNNTRLLVESYGSLPSTDEPPLLPPLAQAGAFNYRNAYARKNRDGFPEQFVYEAANCRLFYTEQMVVNPVAIWNVTADTAWGRGRCVRGSTVNADDTIGDETVAFDAKVVSTVEAYSGPGSLSYKGAYEPPRPYVQKQGAQKRSIEDGFKLPDGFVYTPRPRIGASA</sequence>
<evidence type="ECO:0000313" key="3">
    <source>
        <dbReference type="EMBL" id="TDZ16137.1"/>
    </source>
</evidence>
<evidence type="ECO:0000313" key="4">
    <source>
        <dbReference type="Proteomes" id="UP000014480"/>
    </source>
</evidence>
<dbReference type="AlphaFoldDB" id="N4UWR3"/>
<dbReference type="PANTHER" id="PTHR37049:SF4">
    <property type="entry name" value="RHODANESE DOMAIN-CONTAINING PROTEIN"/>
    <property type="match status" value="1"/>
</dbReference>
<name>N4UWR3_COLOR</name>
<dbReference type="GO" id="GO:0006508">
    <property type="term" value="P:proteolysis"/>
    <property type="evidence" value="ECO:0007669"/>
    <property type="project" value="InterPro"/>
</dbReference>
<feature type="domain" description="Tail specific protease" evidence="1">
    <location>
        <begin position="373"/>
        <end position="548"/>
    </location>
</feature>
<accession>N4UWR3</accession>
<dbReference type="HOGENOM" id="CLU_014251_1_1_1"/>
<dbReference type="STRING" id="1213857.N4UWR3"/>
<dbReference type="InterPro" id="IPR056186">
    <property type="entry name" value="PDZ_CPAF-rel"/>
</dbReference>
<dbReference type="eggNOG" id="ENOG502S18W">
    <property type="taxonomic scope" value="Eukaryota"/>
</dbReference>
<reference evidence="4" key="1">
    <citation type="journal article" date="2013" name="New Phytol.">
        <title>Comparative genomic and transcriptomic analyses reveal the hemibiotrophic stage shift of Colletotrichum fungi.</title>
        <authorList>
            <person name="Gan P."/>
            <person name="Ikeda K."/>
            <person name="Irieda H."/>
            <person name="Narusaka M."/>
            <person name="O'Connell R.J."/>
            <person name="Narusaka Y."/>
            <person name="Takano Y."/>
            <person name="Kubo Y."/>
            <person name="Shirasu K."/>
        </authorList>
    </citation>
    <scope>NUCLEOTIDE SEQUENCE [LARGE SCALE GENOMIC DNA]</scope>
    <source>
        <strain evidence="4">104-T / ATCC 96160 / CBS 514.97 / LARS 414 / MAFF 240422</strain>
    </source>
</reference>
<proteinExistence type="predicted"/>
<dbReference type="InterPro" id="IPR005151">
    <property type="entry name" value="Tail-specific_protease"/>
</dbReference>
<protein>
    <submittedName>
        <fullName evidence="3">Peptidase S41 family protein ustP</fullName>
    </submittedName>
</protein>
<dbReference type="OrthoDB" id="27214at2759"/>
<dbReference type="Gene3D" id="3.90.226.10">
    <property type="entry name" value="2-enoyl-CoA Hydratase, Chain A, domain 1"/>
    <property type="match status" value="1"/>
</dbReference>
<dbReference type="EMBL" id="AMCV02000037">
    <property type="protein sequence ID" value="TDZ16137.1"/>
    <property type="molecule type" value="Genomic_DNA"/>
</dbReference>
<dbReference type="Pfam" id="PF23658">
    <property type="entry name" value="PDZ_CPAF_rel"/>
    <property type="match status" value="1"/>
</dbReference>
<keyword evidence="4" id="KW-1185">Reference proteome</keyword>
<dbReference type="Pfam" id="PF03572">
    <property type="entry name" value="Peptidase_S41"/>
    <property type="match status" value="1"/>
</dbReference>
<evidence type="ECO:0000259" key="1">
    <source>
        <dbReference type="Pfam" id="PF03572"/>
    </source>
</evidence>
<organism evidence="3 4">
    <name type="scientific">Colletotrichum orbiculare (strain 104-T / ATCC 96160 / CBS 514.97 / LARS 414 / MAFF 240422)</name>
    <name type="common">Cucumber anthracnose fungus</name>
    <name type="synonym">Colletotrichum lagenarium</name>
    <dbReference type="NCBI Taxonomy" id="1213857"/>
    <lineage>
        <taxon>Eukaryota</taxon>
        <taxon>Fungi</taxon>
        <taxon>Dikarya</taxon>
        <taxon>Ascomycota</taxon>
        <taxon>Pezizomycotina</taxon>
        <taxon>Sordariomycetes</taxon>
        <taxon>Hypocreomycetidae</taxon>
        <taxon>Glomerellales</taxon>
        <taxon>Glomerellaceae</taxon>
        <taxon>Colletotrichum</taxon>
        <taxon>Colletotrichum orbiculare species complex</taxon>
    </lineage>
</organism>
<gene>
    <name evidence="3" type="primary">ustP-2</name>
    <name evidence="3" type="ORF">Cob_v011119</name>
</gene>
<dbReference type="InterPro" id="IPR029045">
    <property type="entry name" value="ClpP/crotonase-like_dom_sf"/>
</dbReference>
<dbReference type="GO" id="GO:0008236">
    <property type="term" value="F:serine-type peptidase activity"/>
    <property type="evidence" value="ECO:0007669"/>
    <property type="project" value="InterPro"/>
</dbReference>
<comment type="caution">
    <text evidence="3">The sequence shown here is derived from an EMBL/GenBank/DDBJ whole genome shotgun (WGS) entry which is preliminary data.</text>
</comment>
<reference evidence="4" key="2">
    <citation type="journal article" date="2019" name="Mol. Plant Microbe Interact.">
        <title>Genome sequence resources for four phytopathogenic fungi from the Colletotrichum orbiculare species complex.</title>
        <authorList>
            <person name="Gan P."/>
            <person name="Tsushima A."/>
            <person name="Narusaka M."/>
            <person name="Narusaka Y."/>
            <person name="Takano Y."/>
            <person name="Kubo Y."/>
            <person name="Shirasu K."/>
        </authorList>
    </citation>
    <scope>GENOME REANNOTATION</scope>
    <source>
        <strain evidence="4">104-T / ATCC 96160 / CBS 514.97 / LARS 414 / MAFF 240422</strain>
    </source>
</reference>
<dbReference type="Proteomes" id="UP000014480">
    <property type="component" value="Unassembled WGS sequence"/>
</dbReference>
<dbReference type="PANTHER" id="PTHR37049">
    <property type="entry name" value="PEPTIDASE S41 FAMILY PROTEIN"/>
    <property type="match status" value="1"/>
</dbReference>
<dbReference type="SUPFAM" id="SSF52096">
    <property type="entry name" value="ClpP/crotonase"/>
    <property type="match status" value="1"/>
</dbReference>